<keyword evidence="7" id="KW-1185">Reference proteome</keyword>
<proteinExistence type="inferred from homology"/>
<dbReference type="GO" id="GO:0005980">
    <property type="term" value="P:glycogen catabolic process"/>
    <property type="evidence" value="ECO:0007669"/>
    <property type="project" value="InterPro"/>
</dbReference>
<name>A0A7W9CEU1_9MICO</name>
<gene>
    <name evidence="6" type="ORF">HD600_002797</name>
</gene>
<sequence length="785" mass="86204">MPDFSAPGGAVLDDLGVRLHDGVATLRVWSKNASSVELVTFDETDLDWVTDQVELERRPGGVWEVTTPLLQPGTRYALRVGGPHGPGNTFNPETLLLDPYARGLAEGDGYAEWRAVVIEDGFDWGGVTKPAVPLDRTVIYEAHLKGITKRHPDVPPALHGTYAGLAHPAMIEYLREIGVTTIELLPIHAFVSEPRLLERGLANYWGYNTLNFFTPHAAYASDESRKQGPEAVLTEFKGMVKLLHEAGLEVVLDVVYNHTSEEGLGGPRSSFRGIDNASYYRQDSSGAYIDTTGVGNTLNTATDAAARLVLDSLRYWANDMQIDGFRFDLAAALGRDAGHEFTRDHPLLTAIRDDPALQGVKLIAEPWDVGLGGWQTGNFPDGWLEWNDRYRDRVRNFWLSDIDYARRASAPVGIGGFATRLAGSSNTYSKERGPLASINFVTAHDGFTLHDLVTYDVKHNEANGEDNRDGADTNRSFNHGVEGPTSDQGVNAARRKAMRNLLGTLLLSAGIPMLTAGDETGRTQGGNNNAYAQDSALTWVDWEHEPWQEDLRAHVSTLTRLRRENAALRPKRYARRDVHTPHASVMDWYNQYGEMMEESQWTDPGNRTLQYSAVSTPVDERLNRILLIVHGTESPVDVTLPTSIDGATRFVSLWSSADERPSGEQEEFAPGDVIPVPGTSMRLFRVECRRPPTTGSPEHRGAVHSGMWQLVPALTPPRSAADRRSRCDRGPTRLPLTRARAASLSPNRAPSPLTGSLRRGSSARSSRSPSSPSGKGTTASECMCA</sequence>
<dbReference type="EMBL" id="JACHMU010000001">
    <property type="protein sequence ID" value="MBB5744300.1"/>
    <property type="molecule type" value="Genomic_DNA"/>
</dbReference>
<evidence type="ECO:0000313" key="7">
    <source>
        <dbReference type="Proteomes" id="UP000517712"/>
    </source>
</evidence>
<dbReference type="InterPro" id="IPR013783">
    <property type="entry name" value="Ig-like_fold"/>
</dbReference>
<accession>A0A7W9CEU1</accession>
<dbReference type="SUPFAM" id="SSF81296">
    <property type="entry name" value="E set domains"/>
    <property type="match status" value="1"/>
</dbReference>
<reference evidence="6 7" key="1">
    <citation type="submission" date="2020-08" db="EMBL/GenBank/DDBJ databases">
        <title>Sequencing the genomes of 1000 actinobacteria strains.</title>
        <authorList>
            <person name="Klenk H.-P."/>
        </authorList>
    </citation>
    <scope>NUCLEOTIDE SEQUENCE [LARGE SCALE GENOMIC DNA]</scope>
    <source>
        <strain evidence="6 7">DSM 24823</strain>
    </source>
</reference>
<dbReference type="Proteomes" id="UP000517712">
    <property type="component" value="Unassembled WGS sequence"/>
</dbReference>
<dbReference type="InterPro" id="IPR017853">
    <property type="entry name" value="GH"/>
</dbReference>
<dbReference type="InterPro" id="IPR011837">
    <property type="entry name" value="Glycogen_debranch_GlgX"/>
</dbReference>
<evidence type="ECO:0000256" key="2">
    <source>
        <dbReference type="ARBA" id="ARBA00022801"/>
    </source>
</evidence>
<dbReference type="InterPro" id="IPR004193">
    <property type="entry name" value="Glyco_hydro_13_N"/>
</dbReference>
<dbReference type="Gene3D" id="3.20.20.80">
    <property type="entry name" value="Glycosidases"/>
    <property type="match status" value="1"/>
</dbReference>
<dbReference type="CDD" id="cd11326">
    <property type="entry name" value="AmyAc_Glg_debranch"/>
    <property type="match status" value="1"/>
</dbReference>
<evidence type="ECO:0000313" key="6">
    <source>
        <dbReference type="EMBL" id="MBB5744300.1"/>
    </source>
</evidence>
<dbReference type="PANTHER" id="PTHR43002">
    <property type="entry name" value="GLYCOGEN DEBRANCHING ENZYME"/>
    <property type="match status" value="1"/>
</dbReference>
<dbReference type="EC" id="3.2.1.-" evidence="6"/>
<feature type="compositionally biased region" description="Low complexity" evidence="4">
    <location>
        <begin position="753"/>
        <end position="785"/>
    </location>
</feature>
<protein>
    <submittedName>
        <fullName evidence="6">Glycogen operon protein</fullName>
        <ecNumber evidence="6">3.2.1.-</ecNumber>
    </submittedName>
</protein>
<feature type="region of interest" description="Disordered" evidence="4">
    <location>
        <begin position="714"/>
        <end position="785"/>
    </location>
</feature>
<dbReference type="CDD" id="cd02856">
    <property type="entry name" value="E_set_GDE_Isoamylase_N"/>
    <property type="match status" value="1"/>
</dbReference>
<feature type="compositionally biased region" description="Basic and acidic residues" evidence="4">
    <location>
        <begin position="720"/>
        <end position="731"/>
    </location>
</feature>
<dbReference type="InterPro" id="IPR014756">
    <property type="entry name" value="Ig_E-set"/>
</dbReference>
<dbReference type="InterPro" id="IPR013780">
    <property type="entry name" value="Glyco_hydro_b"/>
</dbReference>
<comment type="caution">
    <text evidence="6">The sequence shown here is derived from an EMBL/GenBank/DDBJ whole genome shotgun (WGS) entry which is preliminary data.</text>
</comment>
<organism evidence="6 7">
    <name type="scientific">Microbacterium ginsengiterrae</name>
    <dbReference type="NCBI Taxonomy" id="546115"/>
    <lineage>
        <taxon>Bacteria</taxon>
        <taxon>Bacillati</taxon>
        <taxon>Actinomycetota</taxon>
        <taxon>Actinomycetes</taxon>
        <taxon>Micrococcales</taxon>
        <taxon>Microbacteriaceae</taxon>
        <taxon>Microbacterium</taxon>
    </lineage>
</organism>
<evidence type="ECO:0000256" key="3">
    <source>
        <dbReference type="ARBA" id="ARBA00023295"/>
    </source>
</evidence>
<keyword evidence="3 6" id="KW-0326">Glycosidase</keyword>
<keyword evidence="2 6" id="KW-0378">Hydrolase</keyword>
<dbReference type="Gene3D" id="2.60.40.10">
    <property type="entry name" value="Immunoglobulins"/>
    <property type="match status" value="1"/>
</dbReference>
<comment type="similarity">
    <text evidence="1">Belongs to the glycosyl hydrolase 13 family.</text>
</comment>
<evidence type="ECO:0000259" key="5">
    <source>
        <dbReference type="SMART" id="SM00642"/>
    </source>
</evidence>
<feature type="compositionally biased region" description="Basic and acidic residues" evidence="4">
    <location>
        <begin position="461"/>
        <end position="472"/>
    </location>
</feature>
<dbReference type="SUPFAM" id="SSF51011">
    <property type="entry name" value="Glycosyl hydrolase domain"/>
    <property type="match status" value="1"/>
</dbReference>
<dbReference type="InterPro" id="IPR006047">
    <property type="entry name" value="GH13_cat_dom"/>
</dbReference>
<feature type="region of interest" description="Disordered" evidence="4">
    <location>
        <begin position="461"/>
        <end position="490"/>
    </location>
</feature>
<dbReference type="GO" id="GO:0004135">
    <property type="term" value="F:amylo-alpha-1,6-glucosidase activity"/>
    <property type="evidence" value="ECO:0007669"/>
    <property type="project" value="InterPro"/>
</dbReference>
<feature type="domain" description="Glycosyl hydrolase family 13 catalytic" evidence="5">
    <location>
        <begin position="116"/>
        <end position="562"/>
    </location>
</feature>
<dbReference type="RefSeq" id="WP_338402248.1">
    <property type="nucleotide sequence ID" value="NZ_BAAAPG010000001.1"/>
</dbReference>
<dbReference type="InterPro" id="IPR044505">
    <property type="entry name" value="GlgX_Isoamylase_N_E_set"/>
</dbReference>
<dbReference type="AlphaFoldDB" id="A0A7W9CEU1"/>
<dbReference type="SMART" id="SM00642">
    <property type="entry name" value="Aamy"/>
    <property type="match status" value="1"/>
</dbReference>
<evidence type="ECO:0000256" key="1">
    <source>
        <dbReference type="ARBA" id="ARBA00008061"/>
    </source>
</evidence>
<dbReference type="Pfam" id="PF02922">
    <property type="entry name" value="CBM_48"/>
    <property type="match status" value="1"/>
</dbReference>
<evidence type="ECO:0000256" key="4">
    <source>
        <dbReference type="SAM" id="MobiDB-lite"/>
    </source>
</evidence>
<dbReference type="SUPFAM" id="SSF51445">
    <property type="entry name" value="(Trans)glycosidases"/>
    <property type="match status" value="1"/>
</dbReference>
<dbReference type="NCBIfam" id="TIGR02100">
    <property type="entry name" value="glgX_debranch"/>
    <property type="match status" value="1"/>
</dbReference>
<dbReference type="Gene3D" id="2.60.40.1180">
    <property type="entry name" value="Golgi alpha-mannosidase II"/>
    <property type="match status" value="1"/>
</dbReference>